<dbReference type="EMBL" id="PIDP01002660">
    <property type="protein sequence ID" value="PLM80216.1"/>
    <property type="molecule type" value="Genomic_DNA"/>
</dbReference>
<keyword evidence="1" id="KW-0812">Transmembrane</keyword>
<dbReference type="AlphaFoldDB" id="A0A2N4YNI1"/>
<protein>
    <submittedName>
        <fullName evidence="2">Chromate transporter</fullName>
    </submittedName>
</protein>
<feature type="transmembrane region" description="Helical" evidence="1">
    <location>
        <begin position="47"/>
        <end position="68"/>
    </location>
</feature>
<name>A0A2N4YNI1_KLEVA</name>
<gene>
    <name evidence="2" type="ORF">CWN47_37770</name>
</gene>
<reference evidence="2 3" key="2">
    <citation type="submission" date="2018-01" db="EMBL/GenBank/DDBJ databases">
        <title>Genomic study of Klebsiella pneumoniae.</title>
        <authorList>
            <person name="Yang Y."/>
            <person name="Bicalho R."/>
        </authorList>
    </citation>
    <scope>NUCLEOTIDE SEQUENCE [LARGE SCALE GENOMIC DNA]</scope>
    <source>
        <strain evidence="2 3">A8</strain>
    </source>
</reference>
<sequence length="69" mass="7179">AVVGVILNLALFFIWHSVWGPSGFDPWSAAIALGAAGLLFRYKWKLTWVLAAAAAVGLIVHMAGLSGAG</sequence>
<evidence type="ECO:0000256" key="1">
    <source>
        <dbReference type="SAM" id="Phobius"/>
    </source>
</evidence>
<keyword evidence="1" id="KW-1133">Transmembrane helix</keyword>
<evidence type="ECO:0000313" key="3">
    <source>
        <dbReference type="Proteomes" id="UP000234412"/>
    </source>
</evidence>
<keyword evidence="1" id="KW-0472">Membrane</keyword>
<reference evidence="2 3" key="1">
    <citation type="submission" date="2017-11" db="EMBL/GenBank/DDBJ databases">
        <authorList>
            <person name="Han C.G."/>
        </authorList>
    </citation>
    <scope>NUCLEOTIDE SEQUENCE [LARGE SCALE GENOMIC DNA]</scope>
    <source>
        <strain evidence="2 3">A8</strain>
    </source>
</reference>
<organism evidence="2 3">
    <name type="scientific">Klebsiella variicola</name>
    <dbReference type="NCBI Taxonomy" id="244366"/>
    <lineage>
        <taxon>Bacteria</taxon>
        <taxon>Pseudomonadati</taxon>
        <taxon>Pseudomonadota</taxon>
        <taxon>Gammaproteobacteria</taxon>
        <taxon>Enterobacterales</taxon>
        <taxon>Enterobacteriaceae</taxon>
        <taxon>Klebsiella/Raoultella group</taxon>
        <taxon>Klebsiella</taxon>
        <taxon>Klebsiella pneumoniae complex</taxon>
    </lineage>
</organism>
<evidence type="ECO:0000313" key="2">
    <source>
        <dbReference type="EMBL" id="PLM80216.1"/>
    </source>
</evidence>
<comment type="caution">
    <text evidence="2">The sequence shown here is derived from an EMBL/GenBank/DDBJ whole genome shotgun (WGS) entry which is preliminary data.</text>
</comment>
<feature type="non-terminal residue" evidence="2">
    <location>
        <position position="1"/>
    </location>
</feature>
<accession>A0A2N4YNI1</accession>
<dbReference type="Proteomes" id="UP000234412">
    <property type="component" value="Unassembled WGS sequence"/>
</dbReference>
<proteinExistence type="predicted"/>